<reference evidence="1" key="2">
    <citation type="journal article" date="2011" name="Microb. Ecol.">
        <title>Taxonomic and Functional Metagenomic Profiling of the Microbial Community in the Anoxic Sediment of a Sub-saline Shallow Lake (Laguna de Carrizo, Central Spain).</title>
        <authorList>
            <person name="Ferrer M."/>
            <person name="Guazzaroni M.E."/>
            <person name="Richter M."/>
            <person name="Garcia-Salamanca A."/>
            <person name="Yarza P."/>
            <person name="Suarez-Suarez A."/>
            <person name="Solano J."/>
            <person name="Alcaide M."/>
            <person name="van Dillewijn P."/>
            <person name="Molina-Henares M.A."/>
            <person name="Lopez-Cortes N."/>
            <person name="Al-Ramahi Y."/>
            <person name="Guerrero C."/>
            <person name="Acosta A."/>
            <person name="de Eugenio L.I."/>
            <person name="Martinez V."/>
            <person name="Marques S."/>
            <person name="Rojo F."/>
            <person name="Santero E."/>
            <person name="Genilloud O."/>
            <person name="Perez-Perez J."/>
            <person name="Rossello-Mora R."/>
            <person name="Ramos J.L."/>
        </authorList>
    </citation>
    <scope>NUCLEOTIDE SEQUENCE</scope>
</reference>
<protein>
    <recommendedName>
        <fullName evidence="2">Radical SAM domain protein</fullName>
    </recommendedName>
</protein>
<reference evidence="1" key="1">
    <citation type="submission" date="2010-07" db="EMBL/GenBank/DDBJ databases">
        <authorList>
            <consortium name="CONSOLIDER consortium CSD2007-00005"/>
            <person name="Guazzaroni M.-E."/>
            <person name="Richter M."/>
            <person name="Garcia-Salamanca A."/>
            <person name="Yarza P."/>
            <person name="Ferrer M."/>
        </authorList>
    </citation>
    <scope>NUCLEOTIDE SEQUENCE</scope>
</reference>
<dbReference type="AlphaFoldDB" id="D9PKC1"/>
<evidence type="ECO:0008006" key="2">
    <source>
        <dbReference type="Google" id="ProtNLM"/>
    </source>
</evidence>
<feature type="non-terminal residue" evidence="1">
    <location>
        <position position="53"/>
    </location>
</feature>
<evidence type="ECO:0000313" key="1">
    <source>
        <dbReference type="EMBL" id="EFK95990.1"/>
    </source>
</evidence>
<organism evidence="1">
    <name type="scientific">sediment metagenome</name>
    <dbReference type="NCBI Taxonomy" id="749907"/>
    <lineage>
        <taxon>unclassified sequences</taxon>
        <taxon>metagenomes</taxon>
        <taxon>ecological metagenomes</taxon>
    </lineage>
</organism>
<dbReference type="EMBL" id="ADZX01000596">
    <property type="protein sequence ID" value="EFK95990.1"/>
    <property type="molecule type" value="Genomic_DNA"/>
</dbReference>
<gene>
    <name evidence="1" type="ORF">LDC_1986</name>
</gene>
<sequence>MPPDSPFLSEWLASGCSSNQLPISGVCNCDCLFCSNHANPFSIVHGVLRDLDD</sequence>
<accession>D9PKC1</accession>
<proteinExistence type="predicted"/>
<comment type="caution">
    <text evidence="1">The sequence shown here is derived from an EMBL/GenBank/DDBJ whole genome shotgun (WGS) entry which is preliminary data.</text>
</comment>
<name>D9PKC1_9ZZZZ</name>